<dbReference type="NCBIfam" id="NF008732">
    <property type="entry name" value="PRK11753.1"/>
    <property type="match status" value="1"/>
</dbReference>
<dbReference type="InterPro" id="IPR018335">
    <property type="entry name" value="Tscrpt_reg_HTH_Crp-type_CS"/>
</dbReference>
<dbReference type="PROSITE" id="PS00889">
    <property type="entry name" value="CNMP_BINDING_2"/>
    <property type="match status" value="1"/>
</dbReference>
<evidence type="ECO:0000259" key="4">
    <source>
        <dbReference type="PROSITE" id="PS50042"/>
    </source>
</evidence>
<dbReference type="SMART" id="SM00100">
    <property type="entry name" value="cNMP"/>
    <property type="match status" value="1"/>
</dbReference>
<reference evidence="6 7" key="1">
    <citation type="submission" date="2019-05" db="EMBL/GenBank/DDBJ databases">
        <authorList>
            <consortium name="Pathogen Informatics"/>
        </authorList>
    </citation>
    <scope>NUCLEOTIDE SEQUENCE [LARGE SCALE GENOMIC DNA]</scope>
    <source>
        <strain evidence="6 7">NM319</strain>
    </source>
</reference>
<dbReference type="CDD" id="cd00038">
    <property type="entry name" value="CAP_ED"/>
    <property type="match status" value="1"/>
</dbReference>
<dbReference type="PANTHER" id="PTHR24567:SF68">
    <property type="entry name" value="DNA-BINDING TRANSCRIPTIONAL DUAL REGULATOR CRP"/>
    <property type="match status" value="1"/>
</dbReference>
<dbReference type="EMBL" id="CABFKI010000006">
    <property type="protein sequence ID" value="VTU07882.1"/>
    <property type="molecule type" value="Genomic_DNA"/>
</dbReference>
<feature type="domain" description="Cyclic nucleotide-binding" evidence="4">
    <location>
        <begin position="6"/>
        <end position="135"/>
    </location>
</feature>
<comment type="caution">
    <text evidence="6">The sequence shown here is derived from an EMBL/GenBank/DDBJ whole genome shotgun (WGS) entry which is preliminary data.</text>
</comment>
<dbReference type="PRINTS" id="PR00034">
    <property type="entry name" value="HTHCRP"/>
</dbReference>
<dbReference type="PROSITE" id="PS51063">
    <property type="entry name" value="HTH_CRP_2"/>
    <property type="match status" value="1"/>
</dbReference>
<sequence length="221" mass="25093">MQDLEMMRSMEEQSISTFIDPTIDWFISHCHIHKYPTKTTLIHAGEKAETLYYLVKGSAIVMVKDEEGKEMILSYLNEGEFFGEVGLFEENQTRSASVKARTTCEIAEVSYKKFRQLIQVNPEILMHLTAQLSHRLQNTSRQVTNLAFLDVAGRIAQTLINLSKMPDAMTHPDGMQIKITRQEIGQMVGCSRETVGRILKMLEDQNLIAAHGKTIVVFGTR</sequence>
<dbReference type="InterPro" id="IPR036390">
    <property type="entry name" value="WH_DNA-bd_sf"/>
</dbReference>
<dbReference type="PROSITE" id="PS50042">
    <property type="entry name" value="CNMP_BINDING_3"/>
    <property type="match status" value="1"/>
</dbReference>
<dbReference type="Pfam" id="PF13545">
    <property type="entry name" value="HTH_Crp_2"/>
    <property type="match status" value="1"/>
</dbReference>
<dbReference type="InterPro" id="IPR000595">
    <property type="entry name" value="cNMP-bd_dom"/>
</dbReference>
<organism evidence="6 7">
    <name type="scientific">Actinobacillus porcinus</name>
    <dbReference type="NCBI Taxonomy" id="51048"/>
    <lineage>
        <taxon>Bacteria</taxon>
        <taxon>Pseudomonadati</taxon>
        <taxon>Pseudomonadota</taxon>
        <taxon>Gammaproteobacteria</taxon>
        <taxon>Pasteurellales</taxon>
        <taxon>Pasteurellaceae</taxon>
        <taxon>Actinobacillus</taxon>
    </lineage>
</organism>
<dbReference type="InterPro" id="IPR036388">
    <property type="entry name" value="WH-like_DNA-bd_sf"/>
</dbReference>
<dbReference type="CDD" id="cd00092">
    <property type="entry name" value="HTH_CRP"/>
    <property type="match status" value="1"/>
</dbReference>
<keyword evidence="7" id="KW-1185">Reference proteome</keyword>
<evidence type="ECO:0000256" key="3">
    <source>
        <dbReference type="ARBA" id="ARBA00023163"/>
    </source>
</evidence>
<dbReference type="PROSITE" id="PS00888">
    <property type="entry name" value="CNMP_BINDING_1"/>
    <property type="match status" value="1"/>
</dbReference>
<dbReference type="Proteomes" id="UP000308167">
    <property type="component" value="Unassembled WGS sequence"/>
</dbReference>
<dbReference type="PROSITE" id="PS00042">
    <property type="entry name" value="HTH_CRP_1"/>
    <property type="match status" value="1"/>
</dbReference>
<dbReference type="InterPro" id="IPR018490">
    <property type="entry name" value="cNMP-bd_dom_sf"/>
</dbReference>
<dbReference type="InterPro" id="IPR014710">
    <property type="entry name" value="RmlC-like_jellyroll"/>
</dbReference>
<dbReference type="Gene3D" id="2.60.120.10">
    <property type="entry name" value="Jelly Rolls"/>
    <property type="match status" value="1"/>
</dbReference>
<dbReference type="SUPFAM" id="SSF51206">
    <property type="entry name" value="cAMP-binding domain-like"/>
    <property type="match status" value="1"/>
</dbReference>
<keyword evidence="1" id="KW-0805">Transcription regulation</keyword>
<dbReference type="Pfam" id="PF00027">
    <property type="entry name" value="cNMP_binding"/>
    <property type="match status" value="1"/>
</dbReference>
<gene>
    <name evidence="6" type="primary">crp</name>
    <name evidence="6" type="ORF">SAMEA1410922_01208</name>
</gene>
<dbReference type="PANTHER" id="PTHR24567">
    <property type="entry name" value="CRP FAMILY TRANSCRIPTIONAL REGULATORY PROTEIN"/>
    <property type="match status" value="1"/>
</dbReference>
<evidence type="ECO:0000313" key="6">
    <source>
        <dbReference type="EMBL" id="VTU07882.1"/>
    </source>
</evidence>
<evidence type="ECO:0000256" key="2">
    <source>
        <dbReference type="ARBA" id="ARBA00023125"/>
    </source>
</evidence>
<feature type="domain" description="HTH crp-type" evidence="5">
    <location>
        <begin position="149"/>
        <end position="221"/>
    </location>
</feature>
<proteinExistence type="predicted"/>
<evidence type="ECO:0000313" key="7">
    <source>
        <dbReference type="Proteomes" id="UP000308167"/>
    </source>
</evidence>
<dbReference type="InterPro" id="IPR050397">
    <property type="entry name" value="Env_Response_Regulators"/>
</dbReference>
<dbReference type="SUPFAM" id="SSF46785">
    <property type="entry name" value="Winged helix' DNA-binding domain"/>
    <property type="match status" value="1"/>
</dbReference>
<name>A0ABY6TM30_9PAST</name>
<evidence type="ECO:0000256" key="1">
    <source>
        <dbReference type="ARBA" id="ARBA00023015"/>
    </source>
</evidence>
<dbReference type="InterPro" id="IPR018488">
    <property type="entry name" value="cNMP-bd_CS"/>
</dbReference>
<dbReference type="InterPro" id="IPR012318">
    <property type="entry name" value="HTH_CRP"/>
</dbReference>
<keyword evidence="3" id="KW-0804">Transcription</keyword>
<dbReference type="Gene3D" id="1.10.10.10">
    <property type="entry name" value="Winged helix-like DNA-binding domain superfamily/Winged helix DNA-binding domain"/>
    <property type="match status" value="1"/>
</dbReference>
<accession>A0ABY6TM30</accession>
<evidence type="ECO:0000259" key="5">
    <source>
        <dbReference type="PROSITE" id="PS51063"/>
    </source>
</evidence>
<dbReference type="SMART" id="SM00419">
    <property type="entry name" value="HTH_CRP"/>
    <property type="match status" value="1"/>
</dbReference>
<protein>
    <submittedName>
        <fullName evidence="6">cAMP-regulatory protein</fullName>
    </submittedName>
</protein>
<keyword evidence="2" id="KW-0238">DNA-binding</keyword>